<protein>
    <submittedName>
        <fullName evidence="5">Amino acid adenylation domain-containing protein</fullName>
    </submittedName>
</protein>
<dbReference type="InterPro" id="IPR009081">
    <property type="entry name" value="PP-bd_ACP"/>
</dbReference>
<feature type="non-terminal residue" evidence="5">
    <location>
        <position position="673"/>
    </location>
</feature>
<dbReference type="Gene3D" id="3.30.300.30">
    <property type="match status" value="1"/>
</dbReference>
<evidence type="ECO:0000256" key="2">
    <source>
        <dbReference type="ARBA" id="ARBA00022450"/>
    </source>
</evidence>
<dbReference type="PANTHER" id="PTHR45527">
    <property type="entry name" value="NONRIBOSOMAL PEPTIDE SYNTHETASE"/>
    <property type="match status" value="1"/>
</dbReference>
<dbReference type="InterPro" id="IPR020806">
    <property type="entry name" value="PKS_PP-bd"/>
</dbReference>
<evidence type="ECO:0000259" key="4">
    <source>
        <dbReference type="PROSITE" id="PS50075"/>
    </source>
</evidence>
<dbReference type="SUPFAM" id="SSF52777">
    <property type="entry name" value="CoA-dependent acyltransferases"/>
    <property type="match status" value="1"/>
</dbReference>
<dbReference type="Gene3D" id="3.40.50.12780">
    <property type="entry name" value="N-terminal domain of ligase-like"/>
    <property type="match status" value="1"/>
</dbReference>
<dbReference type="NCBIfam" id="TIGR01733">
    <property type="entry name" value="AA-adenyl-dom"/>
    <property type="match status" value="1"/>
</dbReference>
<dbReference type="Gene3D" id="3.30.559.10">
    <property type="entry name" value="Chloramphenicol acetyltransferase-like domain"/>
    <property type="match status" value="1"/>
</dbReference>
<evidence type="ECO:0000313" key="6">
    <source>
        <dbReference type="Proteomes" id="UP001597024"/>
    </source>
</evidence>
<comment type="cofactor">
    <cofactor evidence="1">
        <name>pantetheine 4'-phosphate</name>
        <dbReference type="ChEBI" id="CHEBI:47942"/>
    </cofactor>
</comment>
<dbReference type="InterPro" id="IPR020845">
    <property type="entry name" value="AMP-binding_CS"/>
</dbReference>
<reference evidence="6" key="1">
    <citation type="journal article" date="2019" name="Int. J. Syst. Evol. Microbiol.">
        <title>The Global Catalogue of Microorganisms (GCM) 10K type strain sequencing project: providing services to taxonomists for standard genome sequencing and annotation.</title>
        <authorList>
            <consortium name="The Broad Institute Genomics Platform"/>
            <consortium name="The Broad Institute Genome Sequencing Center for Infectious Disease"/>
            <person name="Wu L."/>
            <person name="Ma J."/>
        </authorList>
    </citation>
    <scope>NUCLEOTIDE SEQUENCE [LARGE SCALE GENOMIC DNA]</scope>
    <source>
        <strain evidence="6">CCUG 62974</strain>
    </source>
</reference>
<dbReference type="Pfam" id="PF13193">
    <property type="entry name" value="AMP-binding_C"/>
    <property type="match status" value="1"/>
</dbReference>
<comment type="caution">
    <text evidence="5">The sequence shown here is derived from an EMBL/GenBank/DDBJ whole genome shotgun (WGS) entry which is preliminary data.</text>
</comment>
<keyword evidence="2" id="KW-0596">Phosphopantetheine</keyword>
<name>A0ABW3DTC8_9ACTN</name>
<dbReference type="Proteomes" id="UP001597024">
    <property type="component" value="Unassembled WGS sequence"/>
</dbReference>
<keyword evidence="3" id="KW-0597">Phosphoprotein</keyword>
<evidence type="ECO:0000313" key="5">
    <source>
        <dbReference type="EMBL" id="MFD0886041.1"/>
    </source>
</evidence>
<dbReference type="Pfam" id="PF00501">
    <property type="entry name" value="AMP-binding"/>
    <property type="match status" value="1"/>
</dbReference>
<dbReference type="PANTHER" id="PTHR45527:SF1">
    <property type="entry name" value="FATTY ACID SYNTHASE"/>
    <property type="match status" value="1"/>
</dbReference>
<proteinExistence type="predicted"/>
<dbReference type="InterPro" id="IPR036736">
    <property type="entry name" value="ACP-like_sf"/>
</dbReference>
<keyword evidence="6" id="KW-1185">Reference proteome</keyword>
<dbReference type="InterPro" id="IPR000873">
    <property type="entry name" value="AMP-dep_synth/lig_dom"/>
</dbReference>
<accession>A0ABW3DTC8</accession>
<dbReference type="PROSITE" id="PS00455">
    <property type="entry name" value="AMP_BINDING"/>
    <property type="match status" value="1"/>
</dbReference>
<dbReference type="InterPro" id="IPR023213">
    <property type="entry name" value="CAT-like_dom_sf"/>
</dbReference>
<feature type="domain" description="Carrier" evidence="4">
    <location>
        <begin position="499"/>
        <end position="573"/>
    </location>
</feature>
<dbReference type="EMBL" id="JBHTHX010000499">
    <property type="protein sequence ID" value="MFD0886041.1"/>
    <property type="molecule type" value="Genomic_DNA"/>
</dbReference>
<dbReference type="InterPro" id="IPR010071">
    <property type="entry name" value="AA_adenyl_dom"/>
</dbReference>
<organism evidence="5 6">
    <name type="scientific">Streptosporangium algeriense</name>
    <dbReference type="NCBI Taxonomy" id="1682748"/>
    <lineage>
        <taxon>Bacteria</taxon>
        <taxon>Bacillati</taxon>
        <taxon>Actinomycetota</taxon>
        <taxon>Actinomycetes</taxon>
        <taxon>Streptosporangiales</taxon>
        <taxon>Streptosporangiaceae</taxon>
        <taxon>Streptosporangium</taxon>
    </lineage>
</organism>
<dbReference type="InterPro" id="IPR042099">
    <property type="entry name" value="ANL_N_sf"/>
</dbReference>
<dbReference type="InterPro" id="IPR025110">
    <property type="entry name" value="AMP-bd_C"/>
</dbReference>
<gene>
    <name evidence="5" type="ORF">ACFQ08_15955</name>
</gene>
<dbReference type="Gene3D" id="1.10.1200.10">
    <property type="entry name" value="ACP-like"/>
    <property type="match status" value="1"/>
</dbReference>
<evidence type="ECO:0000256" key="3">
    <source>
        <dbReference type="ARBA" id="ARBA00022553"/>
    </source>
</evidence>
<dbReference type="SMART" id="SM00823">
    <property type="entry name" value="PKS_PP"/>
    <property type="match status" value="1"/>
</dbReference>
<dbReference type="InterPro" id="IPR006162">
    <property type="entry name" value="Ppantetheine_attach_site"/>
</dbReference>
<sequence length="673" mass="70445">MSAVDGVVPVTLPELIGAQVARTPDAVALVAGQTRLTYAELDLRAGRLARLLAGRGIGTEDVVALALPRSVTAITAVYAIAKSGAAWLPIDPSLPADRITRMVADSRAKLVLTSAETAPGLPDCGLPVLPADSSADAGTGQAPLRPLSPANTAYVIYTSGSTGTPKGVAVTHAGLAALVATHTGLTGIDGTSRVLQGASLSFDVSVSDIVNTLANGATLVLPGEQSQMVGEELANLIDEYGITHADLSPAMLATLPDVPLPTLRAIVVGGEAVPRELVARWSTGHAVFNGYGPTETTVTATMSGPLTGDEEPPIGLPCRGTHVHVLDAALRPATEGELYVAGPGLARGYVGRPGLTAERFVACPFGEPGERMYRTGDRVRLRPDGQLDFVGRADDQVKIRGFRIEPGEVEAVLAGHPAVRQAVVLARQDEPGRKRLVGYVPGQADPAGLREHCANRLPHYMVPAAIVVLEAFPLNAAGKVDRKALPAPVFGQADAGTPAPADELEQTLCELYRRVLGLTGVGVEESFFELGGDSITAIQLVSEARRAGLRISPRDVFTAGNVAALARLARTVEERPAVTEEAGANLGEVPQTPVIAWLAAQQGPLDGYHQSMSLSIPDGTTDERLTAALQAVLDRHDVLRMRTSPPAVRPWRLWTRPEGVVRAEDLVEVVTGE</sequence>
<dbReference type="SUPFAM" id="SSF56801">
    <property type="entry name" value="Acetyl-CoA synthetase-like"/>
    <property type="match status" value="1"/>
</dbReference>
<evidence type="ECO:0000256" key="1">
    <source>
        <dbReference type="ARBA" id="ARBA00001957"/>
    </source>
</evidence>
<dbReference type="InterPro" id="IPR045851">
    <property type="entry name" value="AMP-bd_C_sf"/>
</dbReference>
<dbReference type="Pfam" id="PF00550">
    <property type="entry name" value="PP-binding"/>
    <property type="match status" value="1"/>
</dbReference>
<dbReference type="SUPFAM" id="SSF47336">
    <property type="entry name" value="ACP-like"/>
    <property type="match status" value="1"/>
</dbReference>
<dbReference type="PROSITE" id="PS00012">
    <property type="entry name" value="PHOSPHOPANTETHEINE"/>
    <property type="match status" value="1"/>
</dbReference>
<dbReference type="PROSITE" id="PS50075">
    <property type="entry name" value="CARRIER"/>
    <property type="match status" value="1"/>
</dbReference>